<dbReference type="RefSeq" id="WP_128784808.1">
    <property type="nucleotide sequence ID" value="NZ_RJLM01000006.1"/>
</dbReference>
<dbReference type="InterPro" id="IPR011006">
    <property type="entry name" value="CheY-like_superfamily"/>
</dbReference>
<dbReference type="CDD" id="cd00383">
    <property type="entry name" value="trans_reg_C"/>
    <property type="match status" value="1"/>
</dbReference>
<dbReference type="AlphaFoldDB" id="A0A444JNA0"/>
<reference evidence="10 11" key="1">
    <citation type="submission" date="2018-11" db="EMBL/GenBank/DDBJ databases">
        <title>Photobacterium sp. BEI247 sp. nov., a marine bacterium isolated from Yongle Blue Hole in the South China Sea.</title>
        <authorList>
            <person name="Wang X."/>
        </authorList>
    </citation>
    <scope>NUCLEOTIDE SEQUENCE [LARGE SCALE GENOMIC DNA]</scope>
    <source>
        <strain evidence="11">BEI247</strain>
    </source>
</reference>
<accession>A0A444JNA0</accession>
<protein>
    <submittedName>
        <fullName evidence="10">DNA-binding response regulator</fullName>
    </submittedName>
</protein>
<dbReference type="FunFam" id="1.10.10.10:FF:000058">
    <property type="entry name" value="DNA-binding response OmpR family regulator"/>
    <property type="match status" value="1"/>
</dbReference>
<evidence type="ECO:0000313" key="10">
    <source>
        <dbReference type="EMBL" id="RWX54539.1"/>
    </source>
</evidence>
<evidence type="ECO:0000256" key="1">
    <source>
        <dbReference type="ARBA" id="ARBA00022553"/>
    </source>
</evidence>
<evidence type="ECO:0000259" key="8">
    <source>
        <dbReference type="PROSITE" id="PS50110"/>
    </source>
</evidence>
<dbReference type="Proteomes" id="UP000287563">
    <property type="component" value="Unassembled WGS sequence"/>
</dbReference>
<dbReference type="InterPro" id="IPR001867">
    <property type="entry name" value="OmpR/PhoB-type_DNA-bd"/>
</dbReference>
<dbReference type="SMART" id="SM00448">
    <property type="entry name" value="REC"/>
    <property type="match status" value="1"/>
</dbReference>
<proteinExistence type="predicted"/>
<dbReference type="GO" id="GO:0000976">
    <property type="term" value="F:transcription cis-regulatory region binding"/>
    <property type="evidence" value="ECO:0007669"/>
    <property type="project" value="TreeGrafter"/>
</dbReference>
<feature type="DNA-binding region" description="OmpR/PhoB-type" evidence="7">
    <location>
        <begin position="119"/>
        <end position="216"/>
    </location>
</feature>
<organism evidence="10 11">
    <name type="scientific">Photobacterium chitinilyticum</name>
    <dbReference type="NCBI Taxonomy" id="2485123"/>
    <lineage>
        <taxon>Bacteria</taxon>
        <taxon>Pseudomonadati</taxon>
        <taxon>Pseudomonadota</taxon>
        <taxon>Gammaproteobacteria</taxon>
        <taxon>Vibrionales</taxon>
        <taxon>Vibrionaceae</taxon>
        <taxon>Photobacterium</taxon>
    </lineage>
</organism>
<dbReference type="InterPro" id="IPR001789">
    <property type="entry name" value="Sig_transdc_resp-reg_receiver"/>
</dbReference>
<name>A0A444JNA0_9GAMM</name>
<dbReference type="Gene3D" id="1.10.10.10">
    <property type="entry name" value="Winged helix-like DNA-binding domain superfamily/Winged helix DNA-binding domain"/>
    <property type="match status" value="1"/>
</dbReference>
<dbReference type="InterPro" id="IPR016032">
    <property type="entry name" value="Sig_transdc_resp-reg_C-effctor"/>
</dbReference>
<evidence type="ECO:0000256" key="3">
    <source>
        <dbReference type="ARBA" id="ARBA00023015"/>
    </source>
</evidence>
<dbReference type="GO" id="GO:0006355">
    <property type="term" value="P:regulation of DNA-templated transcription"/>
    <property type="evidence" value="ECO:0007669"/>
    <property type="project" value="InterPro"/>
</dbReference>
<keyword evidence="11" id="KW-1185">Reference proteome</keyword>
<dbReference type="SMART" id="SM00862">
    <property type="entry name" value="Trans_reg_C"/>
    <property type="match status" value="1"/>
</dbReference>
<dbReference type="GO" id="GO:0032993">
    <property type="term" value="C:protein-DNA complex"/>
    <property type="evidence" value="ECO:0007669"/>
    <property type="project" value="TreeGrafter"/>
</dbReference>
<evidence type="ECO:0000256" key="6">
    <source>
        <dbReference type="PROSITE-ProRule" id="PRU00169"/>
    </source>
</evidence>
<dbReference type="PANTHER" id="PTHR48111:SF22">
    <property type="entry name" value="REGULATOR OF RPOS"/>
    <property type="match status" value="1"/>
</dbReference>
<evidence type="ECO:0000259" key="9">
    <source>
        <dbReference type="PROSITE" id="PS51755"/>
    </source>
</evidence>
<keyword evidence="4 7" id="KW-0238">DNA-binding</keyword>
<dbReference type="OrthoDB" id="4127888at2"/>
<feature type="domain" description="OmpR/PhoB-type" evidence="9">
    <location>
        <begin position="119"/>
        <end position="216"/>
    </location>
</feature>
<dbReference type="GO" id="GO:0005829">
    <property type="term" value="C:cytosol"/>
    <property type="evidence" value="ECO:0007669"/>
    <property type="project" value="TreeGrafter"/>
</dbReference>
<evidence type="ECO:0000256" key="4">
    <source>
        <dbReference type="ARBA" id="ARBA00023125"/>
    </source>
</evidence>
<dbReference type="CDD" id="cd17574">
    <property type="entry name" value="REC_OmpR"/>
    <property type="match status" value="1"/>
</dbReference>
<gene>
    <name evidence="10" type="ORF">EDI28_15665</name>
</gene>
<evidence type="ECO:0000256" key="5">
    <source>
        <dbReference type="ARBA" id="ARBA00023163"/>
    </source>
</evidence>
<keyword evidence="5" id="KW-0804">Transcription</keyword>
<dbReference type="InterPro" id="IPR039420">
    <property type="entry name" value="WalR-like"/>
</dbReference>
<dbReference type="SUPFAM" id="SSF46894">
    <property type="entry name" value="C-terminal effector domain of the bipartite response regulators"/>
    <property type="match status" value="1"/>
</dbReference>
<dbReference type="PROSITE" id="PS50110">
    <property type="entry name" value="RESPONSE_REGULATORY"/>
    <property type="match status" value="1"/>
</dbReference>
<evidence type="ECO:0000256" key="2">
    <source>
        <dbReference type="ARBA" id="ARBA00023012"/>
    </source>
</evidence>
<keyword evidence="1 6" id="KW-0597">Phosphoprotein</keyword>
<evidence type="ECO:0000256" key="7">
    <source>
        <dbReference type="PROSITE-ProRule" id="PRU01091"/>
    </source>
</evidence>
<keyword evidence="3" id="KW-0805">Transcription regulation</keyword>
<keyword evidence="2" id="KW-0902">Two-component regulatory system</keyword>
<sequence length="218" mass="24810">MIEDDRDLALSIAEYLRYEGIRCDHAFNGHTGFNLAEKNNYDVILLDLMLPRIDGVTVCQRLRTNGNDTSILMLTAKDTLDDKEVGFEAGTDDYLVKPFAMKELAMRVKALAKRKSGQVKKLCVGELVLELHTRMVRREGKEIKLTPICLLLLEMLMRKSPAIVSKRELEETLWSEDAPDSDNLKVQIYQLRQKIDKPFATKLIETVSGHGFRIIGTK</sequence>
<dbReference type="PANTHER" id="PTHR48111">
    <property type="entry name" value="REGULATOR OF RPOS"/>
    <property type="match status" value="1"/>
</dbReference>
<dbReference type="Pfam" id="PF00072">
    <property type="entry name" value="Response_reg"/>
    <property type="match status" value="1"/>
</dbReference>
<dbReference type="GO" id="GO:0000156">
    <property type="term" value="F:phosphorelay response regulator activity"/>
    <property type="evidence" value="ECO:0007669"/>
    <property type="project" value="TreeGrafter"/>
</dbReference>
<dbReference type="Pfam" id="PF00486">
    <property type="entry name" value="Trans_reg_C"/>
    <property type="match status" value="1"/>
</dbReference>
<comment type="caution">
    <text evidence="10">The sequence shown here is derived from an EMBL/GenBank/DDBJ whole genome shotgun (WGS) entry which is preliminary data.</text>
</comment>
<dbReference type="SUPFAM" id="SSF52172">
    <property type="entry name" value="CheY-like"/>
    <property type="match status" value="1"/>
</dbReference>
<feature type="domain" description="Response regulatory" evidence="8">
    <location>
        <begin position="1"/>
        <end position="112"/>
    </location>
</feature>
<evidence type="ECO:0000313" key="11">
    <source>
        <dbReference type="Proteomes" id="UP000287563"/>
    </source>
</evidence>
<dbReference type="EMBL" id="RJLM01000006">
    <property type="protein sequence ID" value="RWX54539.1"/>
    <property type="molecule type" value="Genomic_DNA"/>
</dbReference>
<dbReference type="PROSITE" id="PS51755">
    <property type="entry name" value="OMPR_PHOB"/>
    <property type="match status" value="1"/>
</dbReference>
<feature type="modified residue" description="4-aspartylphosphate" evidence="6">
    <location>
        <position position="47"/>
    </location>
</feature>
<dbReference type="InterPro" id="IPR036388">
    <property type="entry name" value="WH-like_DNA-bd_sf"/>
</dbReference>
<dbReference type="Gene3D" id="3.40.50.2300">
    <property type="match status" value="1"/>
</dbReference>